<name>A0A4Y2ASA9_ARAVE</name>
<comment type="caution">
    <text evidence="1">The sequence shown here is derived from an EMBL/GenBank/DDBJ whole genome shotgun (WGS) entry which is preliminary data.</text>
</comment>
<feature type="non-terminal residue" evidence="1">
    <location>
        <position position="38"/>
    </location>
</feature>
<organism evidence="1 2">
    <name type="scientific">Araneus ventricosus</name>
    <name type="common">Orbweaver spider</name>
    <name type="synonym">Epeira ventricosa</name>
    <dbReference type="NCBI Taxonomy" id="182803"/>
    <lineage>
        <taxon>Eukaryota</taxon>
        <taxon>Metazoa</taxon>
        <taxon>Ecdysozoa</taxon>
        <taxon>Arthropoda</taxon>
        <taxon>Chelicerata</taxon>
        <taxon>Arachnida</taxon>
        <taxon>Araneae</taxon>
        <taxon>Araneomorphae</taxon>
        <taxon>Entelegynae</taxon>
        <taxon>Araneoidea</taxon>
        <taxon>Araneidae</taxon>
        <taxon>Araneus</taxon>
    </lineage>
</organism>
<dbReference type="Proteomes" id="UP000499080">
    <property type="component" value="Unassembled WGS sequence"/>
</dbReference>
<proteinExistence type="predicted"/>
<evidence type="ECO:0000313" key="1">
    <source>
        <dbReference type="EMBL" id="GBL81864.1"/>
    </source>
</evidence>
<keyword evidence="2" id="KW-1185">Reference proteome</keyword>
<reference evidence="1 2" key="1">
    <citation type="journal article" date="2019" name="Sci. Rep.">
        <title>Orb-weaving spider Araneus ventricosus genome elucidates the spidroin gene catalogue.</title>
        <authorList>
            <person name="Kono N."/>
            <person name="Nakamura H."/>
            <person name="Ohtoshi R."/>
            <person name="Moran D.A.P."/>
            <person name="Shinohara A."/>
            <person name="Yoshida Y."/>
            <person name="Fujiwara M."/>
            <person name="Mori M."/>
            <person name="Tomita M."/>
            <person name="Arakawa K."/>
        </authorList>
    </citation>
    <scope>NUCLEOTIDE SEQUENCE [LARGE SCALE GENOMIC DNA]</scope>
</reference>
<protein>
    <submittedName>
        <fullName evidence="1">Uncharacterized protein</fullName>
    </submittedName>
</protein>
<sequence>MTRPSRHFFGHCCPRLIALITDGTCDDPSDRYRPFIDR</sequence>
<evidence type="ECO:0000313" key="2">
    <source>
        <dbReference type="Proteomes" id="UP000499080"/>
    </source>
</evidence>
<dbReference type="AlphaFoldDB" id="A0A4Y2ASA9"/>
<gene>
    <name evidence="1" type="ORF">AVEN_271643_1</name>
</gene>
<accession>A0A4Y2ASA9</accession>
<dbReference type="EMBL" id="BGPR01232832">
    <property type="protein sequence ID" value="GBL81864.1"/>
    <property type="molecule type" value="Genomic_DNA"/>
</dbReference>